<keyword evidence="1" id="KW-0812">Transmembrane</keyword>
<dbReference type="EMBL" id="JACJQH010000010">
    <property type="protein sequence ID" value="MBD2195467.1"/>
    <property type="molecule type" value="Genomic_DNA"/>
</dbReference>
<evidence type="ECO:0000256" key="1">
    <source>
        <dbReference type="SAM" id="Phobius"/>
    </source>
</evidence>
<dbReference type="Proteomes" id="UP000658514">
    <property type="component" value="Unassembled WGS sequence"/>
</dbReference>
<sequence>MALAQNISIPDNQTVNRPLFSKKPLAIAALLQKLWWHTKGYTTVLGMMVLTFGSLGFLYIYVSAKKLTQLSQHHPVVEKNEYR</sequence>
<dbReference type="RefSeq" id="WP_190538489.1">
    <property type="nucleotide sequence ID" value="NZ_CAWPNO010000002.1"/>
</dbReference>
<keyword evidence="1" id="KW-1133">Transmembrane helix</keyword>
<name>A0ABR8A654_9CYAN</name>
<evidence type="ECO:0000313" key="2">
    <source>
        <dbReference type="EMBL" id="MBD2195467.1"/>
    </source>
</evidence>
<keyword evidence="1" id="KW-0472">Membrane</keyword>
<reference evidence="2 3" key="1">
    <citation type="journal article" date="2020" name="ISME J.">
        <title>Comparative genomics reveals insights into cyanobacterial evolution and habitat adaptation.</title>
        <authorList>
            <person name="Chen M.Y."/>
            <person name="Teng W.K."/>
            <person name="Zhao L."/>
            <person name="Hu C.X."/>
            <person name="Zhou Y.K."/>
            <person name="Han B.P."/>
            <person name="Song L.R."/>
            <person name="Shu W.S."/>
        </authorList>
    </citation>
    <scope>NUCLEOTIDE SEQUENCE [LARGE SCALE GENOMIC DNA]</scope>
    <source>
        <strain evidence="2 3">FACHB-288</strain>
    </source>
</reference>
<organism evidence="2 3">
    <name type="scientific">Calothrix parietina FACHB-288</name>
    <dbReference type="NCBI Taxonomy" id="2692896"/>
    <lineage>
        <taxon>Bacteria</taxon>
        <taxon>Bacillati</taxon>
        <taxon>Cyanobacteriota</taxon>
        <taxon>Cyanophyceae</taxon>
        <taxon>Nostocales</taxon>
        <taxon>Calotrichaceae</taxon>
        <taxon>Calothrix</taxon>
    </lineage>
</organism>
<accession>A0ABR8A654</accession>
<gene>
    <name evidence="2" type="ORF">H6G24_08195</name>
</gene>
<comment type="caution">
    <text evidence="2">The sequence shown here is derived from an EMBL/GenBank/DDBJ whole genome shotgun (WGS) entry which is preliminary data.</text>
</comment>
<protein>
    <submittedName>
        <fullName evidence="2">Uncharacterized protein</fullName>
    </submittedName>
</protein>
<feature type="transmembrane region" description="Helical" evidence="1">
    <location>
        <begin position="40"/>
        <end position="62"/>
    </location>
</feature>
<evidence type="ECO:0000313" key="3">
    <source>
        <dbReference type="Proteomes" id="UP000658514"/>
    </source>
</evidence>
<proteinExistence type="predicted"/>
<keyword evidence="3" id="KW-1185">Reference proteome</keyword>